<dbReference type="Pfam" id="PF00067">
    <property type="entry name" value="p450"/>
    <property type="match status" value="1"/>
</dbReference>
<evidence type="ECO:0000313" key="4">
    <source>
        <dbReference type="Proteomes" id="UP000789759"/>
    </source>
</evidence>
<keyword evidence="4" id="KW-1185">Reference proteome</keyword>
<dbReference type="SUPFAM" id="SSF48264">
    <property type="entry name" value="Cytochrome P450"/>
    <property type="match status" value="1"/>
</dbReference>
<dbReference type="InterPro" id="IPR050196">
    <property type="entry name" value="Cytochrome_P450_Monoox"/>
</dbReference>
<dbReference type="Gene3D" id="1.10.630.10">
    <property type="entry name" value="Cytochrome P450"/>
    <property type="match status" value="1"/>
</dbReference>
<keyword evidence="2" id="KW-1133">Transmembrane helix</keyword>
<dbReference type="GO" id="GO:0004497">
    <property type="term" value="F:monooxygenase activity"/>
    <property type="evidence" value="ECO:0007669"/>
    <property type="project" value="InterPro"/>
</dbReference>
<dbReference type="OrthoDB" id="1844152at2759"/>
<dbReference type="PANTHER" id="PTHR24291:SF201">
    <property type="entry name" value="CYTOCHROME P450, FAMILY 4, SUBFAMILY B, POLYPEPTIDE 7"/>
    <property type="match status" value="1"/>
</dbReference>
<feature type="non-terminal residue" evidence="3">
    <location>
        <position position="1"/>
    </location>
</feature>
<gene>
    <name evidence="3" type="ORF">CPELLU_LOCUS21934</name>
</gene>
<evidence type="ECO:0000313" key="3">
    <source>
        <dbReference type="EMBL" id="CAG8839876.1"/>
    </source>
</evidence>
<evidence type="ECO:0000256" key="2">
    <source>
        <dbReference type="SAM" id="Phobius"/>
    </source>
</evidence>
<dbReference type="InterPro" id="IPR001128">
    <property type="entry name" value="Cyt_P450"/>
</dbReference>
<feature type="non-terminal residue" evidence="3">
    <location>
        <position position="81"/>
    </location>
</feature>
<dbReference type="PANTHER" id="PTHR24291">
    <property type="entry name" value="CYTOCHROME P450 FAMILY 4"/>
    <property type="match status" value="1"/>
</dbReference>
<proteinExistence type="inferred from homology"/>
<comment type="caution">
    <text evidence="3">The sequence shown here is derived from an EMBL/GenBank/DDBJ whole genome shotgun (WGS) entry which is preliminary data.</text>
</comment>
<dbReference type="AlphaFoldDB" id="A0A9N9KKE2"/>
<feature type="transmembrane region" description="Helical" evidence="2">
    <location>
        <begin position="12"/>
        <end position="34"/>
    </location>
</feature>
<dbReference type="GO" id="GO:0005506">
    <property type="term" value="F:iron ion binding"/>
    <property type="evidence" value="ECO:0007669"/>
    <property type="project" value="InterPro"/>
</dbReference>
<dbReference type="InterPro" id="IPR036396">
    <property type="entry name" value="Cyt_P450_sf"/>
</dbReference>
<sequence>PMTVNEIKAVLFDVLLGGVSALSSALCFIIYNVAKNPEILGKIHKEIEQVIGLDPDTEITHENLKKCHYLEALIKEAMRHT</sequence>
<dbReference type="GO" id="GO:0020037">
    <property type="term" value="F:heme binding"/>
    <property type="evidence" value="ECO:0007669"/>
    <property type="project" value="InterPro"/>
</dbReference>
<accession>A0A9N9KKE2</accession>
<dbReference type="Proteomes" id="UP000789759">
    <property type="component" value="Unassembled WGS sequence"/>
</dbReference>
<protein>
    <submittedName>
        <fullName evidence="3">6940_t:CDS:1</fullName>
    </submittedName>
</protein>
<evidence type="ECO:0000256" key="1">
    <source>
        <dbReference type="ARBA" id="ARBA00010617"/>
    </source>
</evidence>
<name>A0A9N9KKE2_9GLOM</name>
<comment type="similarity">
    <text evidence="1">Belongs to the cytochrome P450 family.</text>
</comment>
<keyword evidence="2" id="KW-0472">Membrane</keyword>
<keyword evidence="2" id="KW-0812">Transmembrane</keyword>
<dbReference type="EMBL" id="CAJVQA010088511">
    <property type="protein sequence ID" value="CAG8839876.1"/>
    <property type="molecule type" value="Genomic_DNA"/>
</dbReference>
<reference evidence="3" key="1">
    <citation type="submission" date="2021-06" db="EMBL/GenBank/DDBJ databases">
        <authorList>
            <person name="Kallberg Y."/>
            <person name="Tangrot J."/>
            <person name="Rosling A."/>
        </authorList>
    </citation>
    <scope>NUCLEOTIDE SEQUENCE</scope>
    <source>
        <strain evidence="3">FL966</strain>
    </source>
</reference>
<dbReference type="PRINTS" id="PR00463">
    <property type="entry name" value="EP450I"/>
</dbReference>
<dbReference type="InterPro" id="IPR002401">
    <property type="entry name" value="Cyt_P450_E_grp-I"/>
</dbReference>
<organism evidence="3 4">
    <name type="scientific">Cetraspora pellucida</name>
    <dbReference type="NCBI Taxonomy" id="1433469"/>
    <lineage>
        <taxon>Eukaryota</taxon>
        <taxon>Fungi</taxon>
        <taxon>Fungi incertae sedis</taxon>
        <taxon>Mucoromycota</taxon>
        <taxon>Glomeromycotina</taxon>
        <taxon>Glomeromycetes</taxon>
        <taxon>Diversisporales</taxon>
        <taxon>Gigasporaceae</taxon>
        <taxon>Cetraspora</taxon>
    </lineage>
</organism>
<dbReference type="GO" id="GO:0016705">
    <property type="term" value="F:oxidoreductase activity, acting on paired donors, with incorporation or reduction of molecular oxygen"/>
    <property type="evidence" value="ECO:0007669"/>
    <property type="project" value="InterPro"/>
</dbReference>